<feature type="region of interest" description="Disordered" evidence="1">
    <location>
        <begin position="27"/>
        <end position="47"/>
    </location>
</feature>
<sequence>MPSMAMLNAGESRLSNVLIESAENVSRSAGRSVLGISPTTPTGSLSSLTSTVARMIPISEEGTTAFHFFGNAIIKRMTNTPMQSAAKFG</sequence>
<proteinExistence type="predicted"/>
<organism evidence="2">
    <name type="scientific">bioreactor metagenome</name>
    <dbReference type="NCBI Taxonomy" id="1076179"/>
    <lineage>
        <taxon>unclassified sequences</taxon>
        <taxon>metagenomes</taxon>
        <taxon>ecological metagenomes</taxon>
    </lineage>
</organism>
<protein>
    <submittedName>
        <fullName evidence="2">Uncharacterized protein</fullName>
    </submittedName>
</protein>
<feature type="compositionally biased region" description="Low complexity" evidence="1">
    <location>
        <begin position="37"/>
        <end position="47"/>
    </location>
</feature>
<gene>
    <name evidence="2" type="ORF">SDC9_128312</name>
</gene>
<dbReference type="EMBL" id="VSSQ01030653">
    <property type="protein sequence ID" value="MPM81260.1"/>
    <property type="molecule type" value="Genomic_DNA"/>
</dbReference>
<reference evidence="2" key="1">
    <citation type="submission" date="2019-08" db="EMBL/GenBank/DDBJ databases">
        <authorList>
            <person name="Kucharzyk K."/>
            <person name="Murdoch R.W."/>
            <person name="Higgins S."/>
            <person name="Loffler F."/>
        </authorList>
    </citation>
    <scope>NUCLEOTIDE SEQUENCE</scope>
</reference>
<comment type="caution">
    <text evidence="2">The sequence shown here is derived from an EMBL/GenBank/DDBJ whole genome shotgun (WGS) entry which is preliminary data.</text>
</comment>
<evidence type="ECO:0000313" key="2">
    <source>
        <dbReference type="EMBL" id="MPM81260.1"/>
    </source>
</evidence>
<accession>A0A645CVS7</accession>
<name>A0A645CVS7_9ZZZZ</name>
<dbReference type="AlphaFoldDB" id="A0A645CVS7"/>
<evidence type="ECO:0000256" key="1">
    <source>
        <dbReference type="SAM" id="MobiDB-lite"/>
    </source>
</evidence>